<dbReference type="GO" id="GO:0004066">
    <property type="term" value="F:asparagine synthase (glutamine-hydrolyzing) activity"/>
    <property type="evidence" value="ECO:0007669"/>
    <property type="project" value="UniProtKB-EC"/>
</dbReference>
<accession>Q02CD2</accession>
<dbReference type="Gene3D" id="3.60.20.10">
    <property type="entry name" value="Glutamine Phosphoribosylpyrophosphate, subunit 1, domain 1"/>
    <property type="match status" value="1"/>
</dbReference>
<evidence type="ECO:0000256" key="3">
    <source>
        <dbReference type="ARBA" id="ARBA00012737"/>
    </source>
</evidence>
<dbReference type="GO" id="GO:0005524">
    <property type="term" value="F:ATP binding"/>
    <property type="evidence" value="ECO:0007669"/>
    <property type="project" value="UniProtKB-KW"/>
</dbReference>
<dbReference type="OrthoDB" id="9763290at2"/>
<dbReference type="PROSITE" id="PS51278">
    <property type="entry name" value="GATASE_TYPE_2"/>
    <property type="match status" value="1"/>
</dbReference>
<dbReference type="HOGENOM" id="CLU_014658_3_1_0"/>
<dbReference type="STRING" id="234267.Acid_0272"/>
<reference evidence="12" key="1">
    <citation type="submission" date="2006-10" db="EMBL/GenBank/DDBJ databases">
        <title>Complete sequence of Solibacter usitatus Ellin6076.</title>
        <authorList>
            <consortium name="US DOE Joint Genome Institute"/>
            <person name="Copeland A."/>
            <person name="Lucas S."/>
            <person name="Lapidus A."/>
            <person name="Barry K."/>
            <person name="Detter J.C."/>
            <person name="Glavina del Rio T."/>
            <person name="Hammon N."/>
            <person name="Israni S."/>
            <person name="Dalin E."/>
            <person name="Tice H."/>
            <person name="Pitluck S."/>
            <person name="Thompson L.S."/>
            <person name="Brettin T."/>
            <person name="Bruce D."/>
            <person name="Han C."/>
            <person name="Tapia R."/>
            <person name="Gilna P."/>
            <person name="Schmutz J."/>
            <person name="Larimer F."/>
            <person name="Land M."/>
            <person name="Hauser L."/>
            <person name="Kyrpides N."/>
            <person name="Mikhailova N."/>
            <person name="Janssen P.H."/>
            <person name="Kuske C.R."/>
            <person name="Richardson P."/>
        </authorList>
    </citation>
    <scope>NUCLEOTIDE SEQUENCE</scope>
    <source>
        <strain evidence="12">Ellin6076</strain>
    </source>
</reference>
<dbReference type="InParanoid" id="Q02CD2"/>
<feature type="site" description="Important for beta-aspartyl-AMP intermediate formation" evidence="10">
    <location>
        <position position="365"/>
    </location>
</feature>
<evidence type="ECO:0000256" key="7">
    <source>
        <dbReference type="ARBA" id="ARBA00048741"/>
    </source>
</evidence>
<comment type="pathway">
    <text evidence="1">Amino-acid biosynthesis; L-asparagine biosynthesis; L-asparagine from L-aspartate (L-Gln route): step 1/1.</text>
</comment>
<keyword evidence="5 9" id="KW-0067">ATP-binding</keyword>
<evidence type="ECO:0000256" key="1">
    <source>
        <dbReference type="ARBA" id="ARBA00005187"/>
    </source>
</evidence>
<comment type="similarity">
    <text evidence="2">Belongs to the asparagine synthetase family.</text>
</comment>
<dbReference type="InterPro" id="IPR051786">
    <property type="entry name" value="ASN_synthetase/amidase"/>
</dbReference>
<dbReference type="EMBL" id="CP000473">
    <property type="protein sequence ID" value="ABJ81284.1"/>
    <property type="molecule type" value="Genomic_DNA"/>
</dbReference>
<dbReference type="InterPro" id="IPR014729">
    <property type="entry name" value="Rossmann-like_a/b/a_fold"/>
</dbReference>
<dbReference type="SUPFAM" id="SSF56235">
    <property type="entry name" value="N-terminal nucleophile aminohydrolases (Ntn hydrolases)"/>
    <property type="match status" value="1"/>
</dbReference>
<evidence type="ECO:0000256" key="9">
    <source>
        <dbReference type="PIRSR" id="PIRSR001589-2"/>
    </source>
</evidence>
<dbReference type="eggNOG" id="COG0367">
    <property type="taxonomic scope" value="Bacteria"/>
</dbReference>
<keyword evidence="4 9" id="KW-0547">Nucleotide-binding</keyword>
<feature type="binding site" evidence="9">
    <location>
        <position position="98"/>
    </location>
    <ligand>
        <name>L-glutamine</name>
        <dbReference type="ChEBI" id="CHEBI:58359"/>
    </ligand>
</feature>
<dbReference type="PANTHER" id="PTHR43284:SF1">
    <property type="entry name" value="ASPARAGINE SYNTHETASE"/>
    <property type="match status" value="1"/>
</dbReference>
<protein>
    <recommendedName>
        <fullName evidence="3">asparagine synthase (glutamine-hydrolyzing)</fullName>
        <ecNumber evidence="3">6.3.5.4</ecNumber>
    </recommendedName>
</protein>
<dbReference type="InterPro" id="IPR033738">
    <property type="entry name" value="AsnB_N"/>
</dbReference>
<gene>
    <name evidence="12" type="ordered locus">Acid_0272</name>
</gene>
<keyword evidence="8" id="KW-0028">Amino-acid biosynthesis</keyword>
<dbReference type="InterPro" id="IPR029055">
    <property type="entry name" value="Ntn_hydrolases_N"/>
</dbReference>
<comment type="catalytic activity">
    <reaction evidence="7">
        <text>L-aspartate + L-glutamine + ATP + H2O = L-asparagine + L-glutamate + AMP + diphosphate + H(+)</text>
        <dbReference type="Rhea" id="RHEA:12228"/>
        <dbReference type="ChEBI" id="CHEBI:15377"/>
        <dbReference type="ChEBI" id="CHEBI:15378"/>
        <dbReference type="ChEBI" id="CHEBI:29985"/>
        <dbReference type="ChEBI" id="CHEBI:29991"/>
        <dbReference type="ChEBI" id="CHEBI:30616"/>
        <dbReference type="ChEBI" id="CHEBI:33019"/>
        <dbReference type="ChEBI" id="CHEBI:58048"/>
        <dbReference type="ChEBI" id="CHEBI:58359"/>
        <dbReference type="ChEBI" id="CHEBI:456215"/>
        <dbReference type="EC" id="6.3.5.4"/>
    </reaction>
</comment>
<dbReference type="CDD" id="cd01991">
    <property type="entry name" value="Asn_synthase_B_C"/>
    <property type="match status" value="1"/>
</dbReference>
<evidence type="ECO:0000259" key="11">
    <source>
        <dbReference type="PROSITE" id="PS51278"/>
    </source>
</evidence>
<feature type="binding site" evidence="9">
    <location>
        <position position="290"/>
    </location>
    <ligand>
        <name>ATP</name>
        <dbReference type="ChEBI" id="CHEBI:30616"/>
    </ligand>
</feature>
<evidence type="ECO:0000256" key="4">
    <source>
        <dbReference type="ARBA" id="ARBA00022741"/>
    </source>
</evidence>
<dbReference type="GO" id="GO:0006529">
    <property type="term" value="P:asparagine biosynthetic process"/>
    <property type="evidence" value="ECO:0007669"/>
    <property type="project" value="UniProtKB-KW"/>
</dbReference>
<keyword evidence="12" id="KW-0436">Ligase</keyword>
<evidence type="ECO:0000256" key="8">
    <source>
        <dbReference type="PIRSR" id="PIRSR001589-1"/>
    </source>
</evidence>
<dbReference type="Pfam" id="PF13537">
    <property type="entry name" value="GATase_7"/>
    <property type="match status" value="1"/>
</dbReference>
<dbReference type="FunCoup" id="Q02CD2">
    <property type="interactions" value="537"/>
</dbReference>
<dbReference type="SUPFAM" id="SSF52402">
    <property type="entry name" value="Adenine nucleotide alpha hydrolases-like"/>
    <property type="match status" value="1"/>
</dbReference>
<dbReference type="CDD" id="cd00712">
    <property type="entry name" value="AsnB"/>
    <property type="match status" value="1"/>
</dbReference>
<evidence type="ECO:0000256" key="2">
    <source>
        <dbReference type="ARBA" id="ARBA00005752"/>
    </source>
</evidence>
<dbReference type="GO" id="GO:0005829">
    <property type="term" value="C:cytosol"/>
    <property type="evidence" value="ECO:0007669"/>
    <property type="project" value="TreeGrafter"/>
</dbReference>
<dbReference type="KEGG" id="sus:Acid_0272"/>
<keyword evidence="6 8" id="KW-0315">Glutamine amidotransferase</keyword>
<feature type="active site" description="For GATase activity" evidence="8">
    <location>
        <position position="2"/>
    </location>
</feature>
<dbReference type="PANTHER" id="PTHR43284">
    <property type="entry name" value="ASPARAGINE SYNTHETASE (GLUTAMINE-HYDROLYZING)"/>
    <property type="match status" value="1"/>
</dbReference>
<keyword evidence="8" id="KW-0061">Asparagine biosynthesis</keyword>
<dbReference type="PIRSF" id="PIRSF001589">
    <property type="entry name" value="Asn_synthetase_glu-h"/>
    <property type="match status" value="1"/>
</dbReference>
<dbReference type="Pfam" id="PF00733">
    <property type="entry name" value="Asn_synthase"/>
    <property type="match status" value="1"/>
</dbReference>
<name>Q02CD2_SOLUE</name>
<dbReference type="EC" id="6.3.5.4" evidence="3"/>
<dbReference type="Gene3D" id="3.40.50.620">
    <property type="entry name" value="HUPs"/>
    <property type="match status" value="2"/>
</dbReference>
<evidence type="ECO:0000256" key="10">
    <source>
        <dbReference type="PIRSR" id="PIRSR001589-3"/>
    </source>
</evidence>
<dbReference type="InterPro" id="IPR017932">
    <property type="entry name" value="GATase_2_dom"/>
</dbReference>
<proteinExistence type="inferred from homology"/>
<evidence type="ECO:0000256" key="5">
    <source>
        <dbReference type="ARBA" id="ARBA00022840"/>
    </source>
</evidence>
<sequence>MCGIAGFVTVQPSDSPSIIERMTDTIRHRGPDDFGFYRDPWASLGFRRLAIIDVSGGHQPMPNEDQSKFIIFNGEIFNHASLRPALEQAGHRYSNRSDTETILHSYEQYGADCVLRLRGMFAFAIWDKNTRKLFCARDRLGKKPLYYFWDGRTFAFASEIKALFEHPSISPQFEESLLPEYLAFGYVSEDRTLFRGIRKLMPGHHLTLHLGAPNPQPVIRQYWEIPDPQPEQRDDASWISECRDRMEQTVQMRLMSDVPLGMFLSGGVDSSAIAALMKRNFSGPVKTFAVGYQEAEFSELSYARHVAGAIGTDHHEVVVGMEDFFNALPRLIWHEDEPITWPSSVSLYFVSKLAREHVTVVLTGEGSDEMFGGYARYRFYAMNERWMRFYRILPRAVRTAIRSQVATTSLLSSTLRRKLQHTFVGRAEDLESLYLDNFYSAFSQSQQRDLFPALAATSPYANFRRYWDSKPGLNPLPRMLFADQKTYLIELLMKQDQMSMATSIESRVPFLDHEFVEFSTRVPEHMKLRNGEGKYIVKKAIEGLVPHEIIYRKKMGFPTPLRQWLLDPRAAHLFDMMRAKDGLLASCIDPARLDDLLLRQTSGREDVTDRIWRLLTLQLWGDMFFTGKREERWDGLMAAARPAV</sequence>
<feature type="domain" description="Glutamine amidotransferase type-2" evidence="11">
    <location>
        <begin position="2"/>
        <end position="211"/>
    </location>
</feature>
<dbReference type="NCBIfam" id="TIGR01536">
    <property type="entry name" value="asn_synth_AEB"/>
    <property type="match status" value="1"/>
</dbReference>
<organism evidence="12">
    <name type="scientific">Solibacter usitatus (strain Ellin6076)</name>
    <dbReference type="NCBI Taxonomy" id="234267"/>
    <lineage>
        <taxon>Bacteria</taxon>
        <taxon>Pseudomonadati</taxon>
        <taxon>Acidobacteriota</taxon>
        <taxon>Terriglobia</taxon>
        <taxon>Bryobacterales</taxon>
        <taxon>Solibacteraceae</taxon>
        <taxon>Candidatus Solibacter</taxon>
    </lineage>
</organism>
<dbReference type="AlphaFoldDB" id="Q02CD2"/>
<dbReference type="InterPro" id="IPR001962">
    <property type="entry name" value="Asn_synthase"/>
</dbReference>
<evidence type="ECO:0000256" key="6">
    <source>
        <dbReference type="ARBA" id="ARBA00022962"/>
    </source>
</evidence>
<evidence type="ECO:0000313" key="12">
    <source>
        <dbReference type="EMBL" id="ABJ81284.1"/>
    </source>
</evidence>
<dbReference type="InterPro" id="IPR006426">
    <property type="entry name" value="Asn_synth_AEB"/>
</dbReference>